<dbReference type="EMBL" id="JANIEX010000803">
    <property type="protein sequence ID" value="KAJ3563043.1"/>
    <property type="molecule type" value="Genomic_DNA"/>
</dbReference>
<keyword evidence="4" id="KW-1185">Reference proteome</keyword>
<name>A0AAD5VL06_9AGAR</name>
<feature type="compositionally biased region" description="Low complexity" evidence="1">
    <location>
        <begin position="375"/>
        <end position="410"/>
    </location>
</feature>
<protein>
    <recommendedName>
        <fullName evidence="5">Secreted protein</fullName>
    </recommendedName>
</protein>
<feature type="compositionally biased region" description="Basic and acidic residues" evidence="1">
    <location>
        <begin position="34"/>
        <end position="43"/>
    </location>
</feature>
<feature type="compositionally biased region" description="Polar residues" evidence="1">
    <location>
        <begin position="459"/>
        <end position="470"/>
    </location>
</feature>
<feature type="region of interest" description="Disordered" evidence="1">
    <location>
        <begin position="338"/>
        <end position="504"/>
    </location>
</feature>
<feature type="chain" id="PRO_5042027054" description="Secreted protein" evidence="2">
    <location>
        <begin position="24"/>
        <end position="539"/>
    </location>
</feature>
<feature type="compositionally biased region" description="Low complexity" evidence="1">
    <location>
        <begin position="476"/>
        <end position="503"/>
    </location>
</feature>
<accession>A0AAD5VL06</accession>
<dbReference type="Proteomes" id="UP001213000">
    <property type="component" value="Unassembled WGS sequence"/>
</dbReference>
<organism evidence="3 4">
    <name type="scientific">Leucocoprinus birnbaumii</name>
    <dbReference type="NCBI Taxonomy" id="56174"/>
    <lineage>
        <taxon>Eukaryota</taxon>
        <taxon>Fungi</taxon>
        <taxon>Dikarya</taxon>
        <taxon>Basidiomycota</taxon>
        <taxon>Agaricomycotina</taxon>
        <taxon>Agaricomycetes</taxon>
        <taxon>Agaricomycetidae</taxon>
        <taxon>Agaricales</taxon>
        <taxon>Agaricineae</taxon>
        <taxon>Agaricaceae</taxon>
        <taxon>Leucocoprinus</taxon>
    </lineage>
</organism>
<evidence type="ECO:0000313" key="4">
    <source>
        <dbReference type="Proteomes" id="UP001213000"/>
    </source>
</evidence>
<gene>
    <name evidence="3" type="ORF">NP233_g9198</name>
</gene>
<keyword evidence="2" id="KW-0732">Signal</keyword>
<feature type="compositionally biased region" description="Low complexity" evidence="1">
    <location>
        <begin position="447"/>
        <end position="458"/>
    </location>
</feature>
<sequence length="539" mass="57165">MVAVTSSRFAVLATLCAVASVSYTPLTANAAAVEARHSDKKTTESLPAEGDTRLANHPVIPLPHKLSKASVRGTAKSSVIEHGRTHKSKHKEREENLVRAPVDQSIRIVQFPVKSARSLSQRHHDHDDDCPDKVIMNGDRDHVHLSCHHDHDDHHDHHDHDHFGEVVVNGDRDHVRTRRESIAARSPRHARPLLQRRNDTAAMGPASSGVLGTIEVQDTDPTNGQSKSYGEFLADNRGDHYEIKVSKNNHTTFKMIETSATLQSNDPKSGGVILEAVISESSDRFCCTYDAYPNSTAPMRLNLCQPDGNGGDGHASQRFSYDPATGRIKLIWAGLPNQASSNSTVSRRDDTQSSGGGGVDLIWRPATNSTARGEATSGGVQTQTVTVTVTAAAESSSSPPTSAAREASATKGDSTGTIMSATPATPVSSSPESLSQTQAVRASSDVATSASTQSPTSTVNAQPSTSTSNELKIEVAPGDSSSADSLSTSSSAPAASNTAPSDSLIATSQGASWGVPIRDGEVIDTVFQSRYVQSGMRKF</sequence>
<evidence type="ECO:0000256" key="1">
    <source>
        <dbReference type="SAM" id="MobiDB-lite"/>
    </source>
</evidence>
<comment type="caution">
    <text evidence="3">The sequence shown here is derived from an EMBL/GenBank/DDBJ whole genome shotgun (WGS) entry which is preliminary data.</text>
</comment>
<evidence type="ECO:0000256" key="2">
    <source>
        <dbReference type="SAM" id="SignalP"/>
    </source>
</evidence>
<feature type="region of interest" description="Disordered" evidence="1">
    <location>
        <begin position="34"/>
        <end position="96"/>
    </location>
</feature>
<dbReference type="AlphaFoldDB" id="A0AAD5VL06"/>
<evidence type="ECO:0008006" key="5">
    <source>
        <dbReference type="Google" id="ProtNLM"/>
    </source>
</evidence>
<reference evidence="3" key="1">
    <citation type="submission" date="2022-07" db="EMBL/GenBank/DDBJ databases">
        <title>Genome Sequence of Leucocoprinus birnbaumii.</title>
        <authorList>
            <person name="Buettner E."/>
        </authorList>
    </citation>
    <scope>NUCLEOTIDE SEQUENCE</scope>
    <source>
        <strain evidence="3">VT141</strain>
    </source>
</reference>
<evidence type="ECO:0000313" key="3">
    <source>
        <dbReference type="EMBL" id="KAJ3563043.1"/>
    </source>
</evidence>
<feature type="compositionally biased region" description="Low complexity" evidence="1">
    <location>
        <begin position="420"/>
        <end position="433"/>
    </location>
</feature>
<feature type="signal peptide" evidence="2">
    <location>
        <begin position="1"/>
        <end position="23"/>
    </location>
</feature>
<proteinExistence type="predicted"/>